<protein>
    <submittedName>
        <fullName evidence="6">Phage/plasmid primase, P4 family domain protein</fullName>
    </submittedName>
</protein>
<dbReference type="InterPro" id="IPR014818">
    <property type="entry name" value="Phage/plasmid_primase_P4_C"/>
</dbReference>
<evidence type="ECO:0000313" key="7">
    <source>
        <dbReference type="Proteomes" id="UP000006233"/>
    </source>
</evidence>
<name>C9MX29_9FUSO</name>
<dbReference type="Gene3D" id="3.40.50.300">
    <property type="entry name" value="P-loop containing nucleotide triphosphate hydrolases"/>
    <property type="match status" value="1"/>
</dbReference>
<dbReference type="eggNOG" id="COG3378">
    <property type="taxonomic scope" value="Bacteria"/>
</dbReference>
<dbReference type="SUPFAM" id="SSF52540">
    <property type="entry name" value="P-loop containing nucleoside triphosphate hydrolases"/>
    <property type="match status" value="1"/>
</dbReference>
<dbReference type="GO" id="GO:0005524">
    <property type="term" value="F:ATP binding"/>
    <property type="evidence" value="ECO:0007669"/>
    <property type="project" value="UniProtKB-KW"/>
</dbReference>
<evidence type="ECO:0000313" key="6">
    <source>
        <dbReference type="EMBL" id="EEX75045.1"/>
    </source>
</evidence>
<dbReference type="Proteomes" id="UP000006233">
    <property type="component" value="Unassembled WGS sequence"/>
</dbReference>
<dbReference type="Pfam" id="PF03288">
    <property type="entry name" value="Pox_D5"/>
    <property type="match status" value="1"/>
</dbReference>
<accession>C9MX29</accession>
<dbReference type="HOGENOM" id="CLU_024434_1_0_0"/>
<organism evidence="6 7">
    <name type="scientific">Leptotrichia hofstadii F0254</name>
    <dbReference type="NCBI Taxonomy" id="634994"/>
    <lineage>
        <taxon>Bacteria</taxon>
        <taxon>Fusobacteriati</taxon>
        <taxon>Fusobacteriota</taxon>
        <taxon>Fusobacteriia</taxon>
        <taxon>Fusobacteriales</taxon>
        <taxon>Leptotrichiaceae</taxon>
        <taxon>Leptotrichia</taxon>
    </lineage>
</organism>
<evidence type="ECO:0000256" key="1">
    <source>
        <dbReference type="ARBA" id="ARBA00022741"/>
    </source>
</evidence>
<sequence>MKFEECYRGFIWADMEKFYNQEKKRPDKRIKTYTGKDRNGNVKEFVRMEPYRQKKKLKTFAQAKNMPQNYNSIAGVLAPNIILIDVDTKEEGEKLIEILTDLGIDCPMIESDKGYHFLFKDIYGYKKSDTKFYTPIGIEIDIKLGNKGGLEFLTVAGEERKIINDTSEIPDLPIFLYSKGKFEQIGEIKETDGYSQRNDFMNAHNYHLQKLGYTFDEALEICAIVDGYIFYEPLPESEFKRTVRDLGLELENGVYSDRIPLENVTAEMFFNEKGRFMHHLFGEYLARLYNPVKIDEVLYIYDRKEGIYTTDTAVLKKAMFDLIPSLKINNKRETMDTFNTLAREGKVNYRYRAVANGILDTKEFKLLDFTPDIVCTSKIPTNYNPGASTEKADKIIGSFVRDDPFKKNLICEMLGYGLYEDKNLIGKFFIIVGDKENGKSVFLRYTANTFGDFNIMSLDLKDLGSRFATTLLRDKIFNLGDDISGNYIDETDVLKKVVTGEKMVVEEKGKQGRSESYNIALIFTANKTPRVKDPTGAVLRRAMLVIFDNDFSVGSPARDNKILQKIKNEEEREGLLKLAVEGLKRLSERGYFEENEETIKNLIDFDFDNNPIKEFDYEMRTLKTDGWYIGKTADEVHSSYIFWCSQNDIRPLRKRNFTKEFKALHKTELKRKRIDGERIFVFE</sequence>
<dbReference type="STRING" id="634994.GCWU000323_01100"/>
<dbReference type="Pfam" id="PF08706">
    <property type="entry name" value="D5_N"/>
    <property type="match status" value="1"/>
</dbReference>
<proteinExistence type="predicted"/>
<dbReference type="InterPro" id="IPR027417">
    <property type="entry name" value="P-loop_NTPase"/>
</dbReference>
<gene>
    <name evidence="6" type="ORF">GCWU000323_01100</name>
</gene>
<keyword evidence="2" id="KW-0378">Hydrolase</keyword>
<evidence type="ECO:0000256" key="3">
    <source>
        <dbReference type="ARBA" id="ARBA00022806"/>
    </source>
</evidence>
<keyword evidence="1" id="KW-0547">Nucleotide-binding</keyword>
<dbReference type="GO" id="GO:0004386">
    <property type="term" value="F:helicase activity"/>
    <property type="evidence" value="ECO:0007669"/>
    <property type="project" value="UniProtKB-KW"/>
</dbReference>
<evidence type="ECO:0000256" key="4">
    <source>
        <dbReference type="ARBA" id="ARBA00022840"/>
    </source>
</evidence>
<dbReference type="EMBL" id="ACVB02000008">
    <property type="protein sequence ID" value="EEX75045.1"/>
    <property type="molecule type" value="Genomic_DNA"/>
</dbReference>
<dbReference type="PANTHER" id="PTHR35372:SF2">
    <property type="entry name" value="SF3 HELICASE DOMAIN-CONTAINING PROTEIN"/>
    <property type="match status" value="1"/>
</dbReference>
<dbReference type="InterPro" id="IPR004968">
    <property type="entry name" value="DNA_primase/NTPase_C"/>
</dbReference>
<dbReference type="RefSeq" id="WP_006804437.1">
    <property type="nucleotide sequence ID" value="NZ_GG700632.1"/>
</dbReference>
<dbReference type="InterPro" id="IPR045455">
    <property type="entry name" value="NrS-1_pol-like_helicase"/>
</dbReference>
<dbReference type="InterPro" id="IPR051620">
    <property type="entry name" value="ORF904-like_C"/>
</dbReference>
<reference evidence="6 7" key="1">
    <citation type="submission" date="2009-09" db="EMBL/GenBank/DDBJ databases">
        <authorList>
            <person name="Weinstock G."/>
            <person name="Sodergren E."/>
            <person name="Clifton S."/>
            <person name="Fulton L."/>
            <person name="Fulton B."/>
            <person name="Courtney L."/>
            <person name="Fronick C."/>
            <person name="Harrison M."/>
            <person name="Strong C."/>
            <person name="Farmer C."/>
            <person name="Delahaunty K."/>
            <person name="Markovic C."/>
            <person name="Hall O."/>
            <person name="Minx P."/>
            <person name="Tomlinson C."/>
            <person name="Mitreva M."/>
            <person name="Nelson J."/>
            <person name="Hou S."/>
            <person name="Wollam A."/>
            <person name="Pepin K.H."/>
            <person name="Johnson M."/>
            <person name="Bhonagiri V."/>
            <person name="Nash W.E."/>
            <person name="Warren W."/>
            <person name="Chinwalla A."/>
            <person name="Mardis E.R."/>
            <person name="Wilson R.K."/>
        </authorList>
    </citation>
    <scope>NUCLEOTIDE SEQUENCE [LARGE SCALE GENOMIC DNA]</scope>
    <source>
        <strain evidence="6 7">F0254</strain>
    </source>
</reference>
<keyword evidence="3" id="KW-0347">Helicase</keyword>
<dbReference type="PANTHER" id="PTHR35372">
    <property type="entry name" value="ATP BINDING PROTEIN-RELATED"/>
    <property type="match status" value="1"/>
</dbReference>
<comment type="caution">
    <text evidence="6">The sequence shown here is derived from an EMBL/GenBank/DDBJ whole genome shotgun (WGS) entry which is preliminary data.</text>
</comment>
<dbReference type="InterPro" id="IPR006500">
    <property type="entry name" value="Helicase_put_C_phage/plasmid"/>
</dbReference>
<dbReference type="PROSITE" id="PS51206">
    <property type="entry name" value="SF3_HELICASE_1"/>
    <property type="match status" value="1"/>
</dbReference>
<keyword evidence="4" id="KW-0067">ATP-binding</keyword>
<dbReference type="NCBIfam" id="TIGR01613">
    <property type="entry name" value="primase_Cterm"/>
    <property type="match status" value="1"/>
</dbReference>
<dbReference type="Pfam" id="PF19263">
    <property type="entry name" value="DUF5906"/>
    <property type="match status" value="1"/>
</dbReference>
<dbReference type="SMART" id="SM00885">
    <property type="entry name" value="D5_N"/>
    <property type="match status" value="1"/>
</dbReference>
<feature type="domain" description="SF3 helicase" evidence="5">
    <location>
        <begin position="405"/>
        <end position="560"/>
    </location>
</feature>
<dbReference type="GO" id="GO:0016787">
    <property type="term" value="F:hydrolase activity"/>
    <property type="evidence" value="ECO:0007669"/>
    <property type="project" value="UniProtKB-KW"/>
</dbReference>
<dbReference type="InterPro" id="IPR014015">
    <property type="entry name" value="Helicase_SF3_DNA-vir"/>
</dbReference>
<evidence type="ECO:0000256" key="2">
    <source>
        <dbReference type="ARBA" id="ARBA00022801"/>
    </source>
</evidence>
<dbReference type="AlphaFoldDB" id="C9MX29"/>
<evidence type="ECO:0000259" key="5">
    <source>
        <dbReference type="PROSITE" id="PS51206"/>
    </source>
</evidence>